<reference evidence="2 3" key="1">
    <citation type="submission" date="2019-04" db="EMBL/GenBank/DDBJ databases">
        <title>Streptomyces oryziradicis sp. nov., a novel actinomycete isolated from rhizosphere soil of rice (Oryza sativa L.).</title>
        <authorList>
            <person name="Li C."/>
        </authorList>
    </citation>
    <scope>NUCLEOTIDE SEQUENCE [LARGE SCALE GENOMIC DNA]</scope>
    <source>
        <strain evidence="2 3">NEAU-C40</strain>
    </source>
</reference>
<organism evidence="2 3">
    <name type="scientific">Actinacidiphila oryziradicis</name>
    <dbReference type="NCBI Taxonomy" id="2571141"/>
    <lineage>
        <taxon>Bacteria</taxon>
        <taxon>Bacillati</taxon>
        <taxon>Actinomycetota</taxon>
        <taxon>Actinomycetes</taxon>
        <taxon>Kitasatosporales</taxon>
        <taxon>Streptomycetaceae</taxon>
        <taxon>Actinacidiphila</taxon>
    </lineage>
</organism>
<dbReference type="GO" id="GO:0005524">
    <property type="term" value="F:ATP binding"/>
    <property type="evidence" value="ECO:0007669"/>
    <property type="project" value="UniProtKB-KW"/>
</dbReference>
<evidence type="ECO:0000313" key="3">
    <source>
        <dbReference type="Proteomes" id="UP000305778"/>
    </source>
</evidence>
<accession>A0A4U0RF55</accession>
<dbReference type="Proteomes" id="UP000305778">
    <property type="component" value="Unassembled WGS sequence"/>
</dbReference>
<comment type="caution">
    <text evidence="2">The sequence shown here is derived from an EMBL/GenBank/DDBJ whole genome shotgun (WGS) entry which is preliminary data.</text>
</comment>
<protein>
    <submittedName>
        <fullName evidence="2">ATP-binding protein</fullName>
    </submittedName>
</protein>
<dbReference type="RefSeq" id="WP_136731571.1">
    <property type="nucleotide sequence ID" value="NZ_SUMC01000243.1"/>
</dbReference>
<dbReference type="EMBL" id="SUMC01000243">
    <property type="protein sequence ID" value="TJZ93656.1"/>
    <property type="molecule type" value="Genomic_DNA"/>
</dbReference>
<keyword evidence="2" id="KW-0067">ATP-binding</keyword>
<dbReference type="AlphaFoldDB" id="A0A4U0RF55"/>
<keyword evidence="2" id="KW-0547">Nucleotide-binding</keyword>
<proteinExistence type="predicted"/>
<evidence type="ECO:0000313" key="2">
    <source>
        <dbReference type="EMBL" id="TJZ93656.1"/>
    </source>
</evidence>
<dbReference type="OrthoDB" id="3402408at2"/>
<gene>
    <name evidence="2" type="ORF">FCI23_54230</name>
</gene>
<sequence length="78" mass="8267">MVAAAKRHGMPTVALIVATPASVCVERQRPRPANQIVPDDTVDHRAGLPRTRRGPERHGRLSQLQAACSGAPGPALAR</sequence>
<evidence type="ECO:0000256" key="1">
    <source>
        <dbReference type="SAM" id="MobiDB-lite"/>
    </source>
</evidence>
<name>A0A4U0RF55_9ACTN</name>
<keyword evidence="3" id="KW-1185">Reference proteome</keyword>
<feature type="region of interest" description="Disordered" evidence="1">
    <location>
        <begin position="29"/>
        <end position="78"/>
    </location>
</feature>